<gene>
    <name evidence="2" type="ORF">AB8998_15635</name>
</gene>
<evidence type="ECO:0000313" key="3">
    <source>
        <dbReference type="Proteomes" id="UP001564760"/>
    </source>
</evidence>
<comment type="caution">
    <text evidence="2">The sequence shown here is derived from an EMBL/GenBank/DDBJ whole genome shotgun (WGS) entry which is preliminary data.</text>
</comment>
<evidence type="ECO:0000313" key="2">
    <source>
        <dbReference type="EMBL" id="MEY8016324.1"/>
    </source>
</evidence>
<dbReference type="GO" id="GO:0016491">
    <property type="term" value="F:oxidoreductase activity"/>
    <property type="evidence" value="ECO:0007669"/>
    <property type="project" value="UniProtKB-KW"/>
</dbReference>
<dbReference type="InterPro" id="IPR036291">
    <property type="entry name" value="NAD(P)-bd_dom_sf"/>
</dbReference>
<reference evidence="2 3" key="1">
    <citation type="submission" date="2024-08" db="EMBL/GenBank/DDBJ databases">
        <title>Mycobacterium servetensis sp. nov., a novel rapid-growing mycobacterial species recovered from a human patient in Zaragoza, Spain.</title>
        <authorList>
            <person name="Tristancho-Baro A.I."/>
            <person name="Buenestado-Serrano S."/>
            <person name="Garcia De Viedma D."/>
            <person name="Milagro-Beamonte A."/>
            <person name="Burillo N."/>
            <person name="Sanz S."/>
            <person name="Lopez-Calleja A.I."/>
            <person name="Penas-Utrilla D."/>
            <person name="Guardingo M."/>
            <person name="Garcia M.J."/>
            <person name="Vinuelas-Bayon J."/>
        </authorList>
    </citation>
    <scope>NUCLEOTIDE SEQUENCE [LARGE SCALE GENOMIC DNA]</scope>
    <source>
        <strain evidence="3">HUMS_12744610</strain>
    </source>
</reference>
<dbReference type="Gene3D" id="3.90.180.10">
    <property type="entry name" value="Medium-chain alcohol dehydrogenases, catalytic domain"/>
    <property type="match status" value="1"/>
</dbReference>
<dbReference type="SMART" id="SM00829">
    <property type="entry name" value="PKS_ER"/>
    <property type="match status" value="1"/>
</dbReference>
<protein>
    <submittedName>
        <fullName evidence="2">NADP-dependent oxidoreductase</fullName>
        <ecNumber evidence="2">1.-.-.-</ecNumber>
    </submittedName>
</protein>
<dbReference type="InterPro" id="IPR013154">
    <property type="entry name" value="ADH-like_N"/>
</dbReference>
<dbReference type="InterPro" id="IPR011032">
    <property type="entry name" value="GroES-like_sf"/>
</dbReference>
<dbReference type="Proteomes" id="UP001564760">
    <property type="component" value="Unassembled WGS sequence"/>
</dbReference>
<sequence length="265" mass="27472">MRKGKMKMVTGRSFPRGLGYDFAGVVEAVGTNVTRLRVGDEVLGAASIKNSGAFADVVVADQAGVVHKPEGLSFQAAATLPIAAGTAYQALFSVGKLQRGEAVFVHASLGAVGRSAVQFALAHGAIVGGSCRLGSEPEARGLGIDPIVDFDFESAALSRRFDIVLDAAGTLPIKKARRMLTPKGRIVSVNPSPANMVRNALPGPFHVVIGKFVIADLEAVARAAADGHLRLPIAQTVPLATAVPALTELERNGIAKRGKLIILPG</sequence>
<keyword evidence="2" id="KW-0560">Oxidoreductase</keyword>
<dbReference type="EC" id="1.-.-.-" evidence="2"/>
<accession>A0ABV4C1B7</accession>
<dbReference type="Pfam" id="PF13602">
    <property type="entry name" value="ADH_zinc_N_2"/>
    <property type="match status" value="1"/>
</dbReference>
<dbReference type="Gene3D" id="3.40.50.720">
    <property type="entry name" value="NAD(P)-binding Rossmann-like Domain"/>
    <property type="match status" value="1"/>
</dbReference>
<dbReference type="CDD" id="cd05289">
    <property type="entry name" value="MDR_like_2"/>
    <property type="match status" value="1"/>
</dbReference>
<evidence type="ECO:0000259" key="1">
    <source>
        <dbReference type="SMART" id="SM00829"/>
    </source>
</evidence>
<feature type="domain" description="Enoyl reductase (ER)" evidence="1">
    <location>
        <begin position="11"/>
        <end position="262"/>
    </location>
</feature>
<dbReference type="InterPro" id="IPR050700">
    <property type="entry name" value="YIM1/Zinc_Alcohol_DH_Fams"/>
</dbReference>
<name>A0ABV4C1B7_9MYCO</name>
<organism evidence="2 3">
    <name type="scientific">Mycobacterium servetii</name>
    <dbReference type="NCBI Taxonomy" id="3237418"/>
    <lineage>
        <taxon>Bacteria</taxon>
        <taxon>Bacillati</taxon>
        <taxon>Actinomycetota</taxon>
        <taxon>Actinomycetes</taxon>
        <taxon>Mycobacteriales</taxon>
        <taxon>Mycobacteriaceae</taxon>
        <taxon>Mycobacterium</taxon>
    </lineage>
</organism>
<dbReference type="RefSeq" id="WP_369741597.1">
    <property type="nucleotide sequence ID" value="NZ_JBGEDP010000001.1"/>
</dbReference>
<dbReference type="EMBL" id="JBGEDP010000001">
    <property type="protein sequence ID" value="MEY8016324.1"/>
    <property type="molecule type" value="Genomic_DNA"/>
</dbReference>
<dbReference type="PANTHER" id="PTHR11695">
    <property type="entry name" value="ALCOHOL DEHYDROGENASE RELATED"/>
    <property type="match status" value="1"/>
</dbReference>
<dbReference type="SUPFAM" id="SSF50129">
    <property type="entry name" value="GroES-like"/>
    <property type="match status" value="1"/>
</dbReference>
<dbReference type="InterPro" id="IPR020843">
    <property type="entry name" value="ER"/>
</dbReference>
<dbReference type="SUPFAM" id="SSF51735">
    <property type="entry name" value="NAD(P)-binding Rossmann-fold domains"/>
    <property type="match status" value="1"/>
</dbReference>
<proteinExistence type="predicted"/>
<dbReference type="PANTHER" id="PTHR11695:SF648">
    <property type="entry name" value="ZINC-BINDING OXIDOREDUCTASE"/>
    <property type="match status" value="1"/>
</dbReference>
<keyword evidence="3" id="KW-1185">Reference proteome</keyword>
<dbReference type="Pfam" id="PF08240">
    <property type="entry name" value="ADH_N"/>
    <property type="match status" value="1"/>
</dbReference>